<protein>
    <recommendedName>
        <fullName evidence="4">HTH arsR-type domain-containing protein</fullName>
    </recommendedName>
</protein>
<evidence type="ECO:0000313" key="6">
    <source>
        <dbReference type="Proteomes" id="UP000027093"/>
    </source>
</evidence>
<name>A0A060HSM6_9ARCH</name>
<dbReference type="InterPro" id="IPR001845">
    <property type="entry name" value="HTH_ArsR_DNA-bd_dom"/>
</dbReference>
<keyword evidence="3" id="KW-0804">Transcription</keyword>
<dbReference type="InterPro" id="IPR036388">
    <property type="entry name" value="WH-like_DNA-bd_sf"/>
</dbReference>
<dbReference type="HOGENOM" id="CLU_125301_0_0_2"/>
<feature type="domain" description="HTH arsR-type" evidence="4">
    <location>
        <begin position="7"/>
        <end position="101"/>
    </location>
</feature>
<evidence type="ECO:0000259" key="4">
    <source>
        <dbReference type="PROSITE" id="PS50987"/>
    </source>
</evidence>
<dbReference type="InterPro" id="IPR011991">
    <property type="entry name" value="ArsR-like_HTH"/>
</dbReference>
<dbReference type="Gene3D" id="1.10.10.10">
    <property type="entry name" value="Winged helix-like DNA-binding domain superfamily/Winged helix DNA-binding domain"/>
    <property type="match status" value="1"/>
</dbReference>
<keyword evidence="1" id="KW-0805">Transcription regulation</keyword>
<sequence length="182" mass="20848">MNESAYMRVVYVVDNPVIAKILIDPMRRAILELLRTRPMTQAKLASELGLATPSLNHHMKVLRSKKLVVMVKRETERHRVIQKFFAPAAYLFVYDLDALPKNIARYFYPVSLERTRGIVSTILLKDSRFPIPPTQEAMNVLSEKISRALVHAAKEHSNQDIDSGLEERVYKIYADAIKKALT</sequence>
<dbReference type="Proteomes" id="UP000027093">
    <property type="component" value="Chromosome"/>
</dbReference>
<dbReference type="SUPFAM" id="SSF46785">
    <property type="entry name" value="Winged helix' DNA-binding domain"/>
    <property type="match status" value="1"/>
</dbReference>
<proteinExistence type="predicted"/>
<gene>
    <name evidence="5" type="ORF">NVIE_019100</name>
</gene>
<dbReference type="SMART" id="SM00418">
    <property type="entry name" value="HTH_ARSR"/>
    <property type="match status" value="1"/>
</dbReference>
<dbReference type="InterPro" id="IPR036390">
    <property type="entry name" value="WH_DNA-bd_sf"/>
</dbReference>
<accession>A0A060HSM6</accession>
<evidence type="ECO:0000256" key="3">
    <source>
        <dbReference type="ARBA" id="ARBA00023163"/>
    </source>
</evidence>
<dbReference type="KEGG" id="nvn:NVIE_019100"/>
<dbReference type="CDD" id="cd00090">
    <property type="entry name" value="HTH_ARSR"/>
    <property type="match status" value="1"/>
</dbReference>
<dbReference type="PANTHER" id="PTHR33154">
    <property type="entry name" value="TRANSCRIPTIONAL REGULATOR, ARSR FAMILY"/>
    <property type="match status" value="1"/>
</dbReference>
<reference evidence="5 6" key="1">
    <citation type="journal article" date="2014" name="Int. J. Syst. Evol. Microbiol.">
        <title>Nitrososphaera viennensis gen. nov., sp. nov., an aerobic and mesophilic, ammonia-oxidizing archaeon from soil and a member of the archaeal phylum Thaumarchaeota.</title>
        <authorList>
            <person name="Stieglmeier M."/>
            <person name="Klingl A."/>
            <person name="Alves R.J."/>
            <person name="Rittmann S.K."/>
            <person name="Melcher M."/>
            <person name="Leisch N."/>
            <person name="Schleper C."/>
        </authorList>
    </citation>
    <scope>NUCLEOTIDE SEQUENCE [LARGE SCALE GENOMIC DNA]</scope>
    <source>
        <strain evidence="5">EN76</strain>
    </source>
</reference>
<dbReference type="EMBL" id="CP007536">
    <property type="protein sequence ID" value="AIC16172.1"/>
    <property type="molecule type" value="Genomic_DNA"/>
</dbReference>
<dbReference type="AlphaFoldDB" id="A0A060HSM6"/>
<dbReference type="Pfam" id="PF12840">
    <property type="entry name" value="HTH_20"/>
    <property type="match status" value="1"/>
</dbReference>
<dbReference type="GO" id="GO:0003677">
    <property type="term" value="F:DNA binding"/>
    <property type="evidence" value="ECO:0007669"/>
    <property type="project" value="UniProtKB-KW"/>
</dbReference>
<dbReference type="PANTHER" id="PTHR33154:SF33">
    <property type="entry name" value="TRANSCRIPTIONAL REPRESSOR SDPR"/>
    <property type="match status" value="1"/>
</dbReference>
<keyword evidence="2" id="KW-0238">DNA-binding</keyword>
<keyword evidence="6" id="KW-1185">Reference proteome</keyword>
<dbReference type="PROSITE" id="PS50987">
    <property type="entry name" value="HTH_ARSR_2"/>
    <property type="match status" value="1"/>
</dbReference>
<evidence type="ECO:0000313" key="5">
    <source>
        <dbReference type="EMBL" id="AIC16172.1"/>
    </source>
</evidence>
<organism evidence="5 6">
    <name type="scientific">Nitrososphaera viennensis EN76</name>
    <dbReference type="NCBI Taxonomy" id="926571"/>
    <lineage>
        <taxon>Archaea</taxon>
        <taxon>Nitrososphaerota</taxon>
        <taxon>Nitrososphaeria</taxon>
        <taxon>Nitrososphaerales</taxon>
        <taxon>Nitrososphaeraceae</taxon>
        <taxon>Nitrososphaera</taxon>
    </lineage>
</organism>
<evidence type="ECO:0000256" key="1">
    <source>
        <dbReference type="ARBA" id="ARBA00023015"/>
    </source>
</evidence>
<dbReference type="GO" id="GO:0003700">
    <property type="term" value="F:DNA-binding transcription factor activity"/>
    <property type="evidence" value="ECO:0007669"/>
    <property type="project" value="InterPro"/>
</dbReference>
<evidence type="ECO:0000256" key="2">
    <source>
        <dbReference type="ARBA" id="ARBA00023125"/>
    </source>
</evidence>
<dbReference type="InterPro" id="IPR051081">
    <property type="entry name" value="HTH_MetalResp_TranReg"/>
</dbReference>